<name>A0A4C1V7A4_EUMVA</name>
<keyword evidence="2" id="KW-1185">Reference proteome</keyword>
<sequence length="85" mass="9738">MTRALAARAVLRGLRRRARRPDCGRRIDALGLPSFTFYSAIYEMSSDWSLRLKKFDACLQHAACNPPLTLKSVPTLRISIQRIEY</sequence>
<evidence type="ECO:0000313" key="1">
    <source>
        <dbReference type="EMBL" id="GBP34549.1"/>
    </source>
</evidence>
<accession>A0A4C1V7A4</accession>
<gene>
    <name evidence="1" type="ORF">EVAR_85269_1</name>
</gene>
<dbReference type="EMBL" id="BGZK01000290">
    <property type="protein sequence ID" value="GBP34549.1"/>
    <property type="molecule type" value="Genomic_DNA"/>
</dbReference>
<reference evidence="1 2" key="1">
    <citation type="journal article" date="2019" name="Commun. Biol.">
        <title>The bagworm genome reveals a unique fibroin gene that provides high tensile strength.</title>
        <authorList>
            <person name="Kono N."/>
            <person name="Nakamura H."/>
            <person name="Ohtoshi R."/>
            <person name="Tomita M."/>
            <person name="Numata K."/>
            <person name="Arakawa K."/>
        </authorList>
    </citation>
    <scope>NUCLEOTIDE SEQUENCE [LARGE SCALE GENOMIC DNA]</scope>
</reference>
<comment type="caution">
    <text evidence="1">The sequence shown here is derived from an EMBL/GenBank/DDBJ whole genome shotgun (WGS) entry which is preliminary data.</text>
</comment>
<dbReference type="AlphaFoldDB" id="A0A4C1V7A4"/>
<organism evidence="1 2">
    <name type="scientific">Eumeta variegata</name>
    <name type="common">Bagworm moth</name>
    <name type="synonym">Eumeta japonica</name>
    <dbReference type="NCBI Taxonomy" id="151549"/>
    <lineage>
        <taxon>Eukaryota</taxon>
        <taxon>Metazoa</taxon>
        <taxon>Ecdysozoa</taxon>
        <taxon>Arthropoda</taxon>
        <taxon>Hexapoda</taxon>
        <taxon>Insecta</taxon>
        <taxon>Pterygota</taxon>
        <taxon>Neoptera</taxon>
        <taxon>Endopterygota</taxon>
        <taxon>Lepidoptera</taxon>
        <taxon>Glossata</taxon>
        <taxon>Ditrysia</taxon>
        <taxon>Tineoidea</taxon>
        <taxon>Psychidae</taxon>
        <taxon>Oiketicinae</taxon>
        <taxon>Eumeta</taxon>
    </lineage>
</organism>
<proteinExistence type="predicted"/>
<protein>
    <submittedName>
        <fullName evidence="1">Uncharacterized protein</fullName>
    </submittedName>
</protein>
<evidence type="ECO:0000313" key="2">
    <source>
        <dbReference type="Proteomes" id="UP000299102"/>
    </source>
</evidence>
<dbReference type="Proteomes" id="UP000299102">
    <property type="component" value="Unassembled WGS sequence"/>
</dbReference>